<dbReference type="Proteomes" id="UP000628017">
    <property type="component" value="Unassembled WGS sequence"/>
</dbReference>
<dbReference type="CDD" id="cd07814">
    <property type="entry name" value="SRPBCC_CalC_Aha1-like"/>
    <property type="match status" value="1"/>
</dbReference>
<evidence type="ECO:0000313" key="4">
    <source>
        <dbReference type="Proteomes" id="UP000628017"/>
    </source>
</evidence>
<dbReference type="AlphaFoldDB" id="A0A916QXM0"/>
<dbReference type="Pfam" id="PF08327">
    <property type="entry name" value="AHSA1"/>
    <property type="match status" value="1"/>
</dbReference>
<gene>
    <name evidence="3" type="ORF">GCM10011498_15970</name>
</gene>
<evidence type="ECO:0000259" key="2">
    <source>
        <dbReference type="Pfam" id="PF08327"/>
    </source>
</evidence>
<reference evidence="3" key="2">
    <citation type="submission" date="2020-09" db="EMBL/GenBank/DDBJ databases">
        <authorList>
            <person name="Sun Q."/>
            <person name="Zhou Y."/>
        </authorList>
    </citation>
    <scope>NUCLEOTIDE SEQUENCE</scope>
    <source>
        <strain evidence="3">CGMCC 1.15880</strain>
    </source>
</reference>
<dbReference type="EMBL" id="BMKA01000002">
    <property type="protein sequence ID" value="GGA16319.1"/>
    <property type="molecule type" value="Genomic_DNA"/>
</dbReference>
<evidence type="ECO:0000313" key="3">
    <source>
        <dbReference type="EMBL" id="GGA16319.1"/>
    </source>
</evidence>
<evidence type="ECO:0000256" key="1">
    <source>
        <dbReference type="ARBA" id="ARBA00006817"/>
    </source>
</evidence>
<reference evidence="3" key="1">
    <citation type="journal article" date="2014" name="Int. J. Syst. Evol. Microbiol.">
        <title>Complete genome sequence of Corynebacterium casei LMG S-19264T (=DSM 44701T), isolated from a smear-ripened cheese.</title>
        <authorList>
            <consortium name="US DOE Joint Genome Institute (JGI-PGF)"/>
            <person name="Walter F."/>
            <person name="Albersmeier A."/>
            <person name="Kalinowski J."/>
            <person name="Ruckert C."/>
        </authorList>
    </citation>
    <scope>NUCLEOTIDE SEQUENCE</scope>
    <source>
        <strain evidence="3">CGMCC 1.15880</strain>
    </source>
</reference>
<dbReference type="RefSeq" id="WP_188673092.1">
    <property type="nucleotide sequence ID" value="NZ_BMKA01000002.1"/>
</dbReference>
<comment type="similarity">
    <text evidence="1">Belongs to the AHA1 family.</text>
</comment>
<dbReference type="InterPro" id="IPR013538">
    <property type="entry name" value="ASHA1/2-like_C"/>
</dbReference>
<name>A0A916QXM0_9RHOB</name>
<feature type="domain" description="Activator of Hsp90 ATPase homologue 1/2-like C-terminal" evidence="2">
    <location>
        <begin position="11"/>
        <end position="137"/>
    </location>
</feature>
<sequence>MTTVEKTVFFAAPPEVVWTYLTDAKKLGTWYHPAARDLEAGSDYQLLTTADDGSKTSLITGRVLEMDAPNHLVTTFVIGPFEGRETTLTWTLSDVNGGTRLHLKHAGIDTAAGDAALPLFQALDKGWDEHFAKLRDVATA</sequence>
<proteinExistence type="inferred from homology"/>
<dbReference type="InterPro" id="IPR023393">
    <property type="entry name" value="START-like_dom_sf"/>
</dbReference>
<accession>A0A916QXM0</accession>
<protein>
    <recommendedName>
        <fullName evidence="2">Activator of Hsp90 ATPase homologue 1/2-like C-terminal domain-containing protein</fullName>
    </recommendedName>
</protein>
<organism evidence="3 4">
    <name type="scientific">Neptunicoccus cionae</name>
    <dbReference type="NCBI Taxonomy" id="2035344"/>
    <lineage>
        <taxon>Bacteria</taxon>
        <taxon>Pseudomonadati</taxon>
        <taxon>Pseudomonadota</taxon>
        <taxon>Alphaproteobacteria</taxon>
        <taxon>Rhodobacterales</taxon>
        <taxon>Paracoccaceae</taxon>
        <taxon>Neptunicoccus</taxon>
    </lineage>
</organism>
<dbReference type="SUPFAM" id="SSF55961">
    <property type="entry name" value="Bet v1-like"/>
    <property type="match status" value="1"/>
</dbReference>
<comment type="caution">
    <text evidence="3">The sequence shown here is derived from an EMBL/GenBank/DDBJ whole genome shotgun (WGS) entry which is preliminary data.</text>
</comment>
<dbReference type="Gene3D" id="3.30.530.20">
    <property type="match status" value="1"/>
</dbReference>
<keyword evidence="4" id="KW-1185">Reference proteome</keyword>